<feature type="compositionally biased region" description="Basic and acidic residues" evidence="2">
    <location>
        <begin position="1716"/>
        <end position="1727"/>
    </location>
</feature>
<feature type="compositionally biased region" description="Polar residues" evidence="2">
    <location>
        <begin position="1731"/>
        <end position="1742"/>
    </location>
</feature>
<dbReference type="GO" id="GO:0046599">
    <property type="term" value="P:regulation of centriole replication"/>
    <property type="evidence" value="ECO:0007669"/>
    <property type="project" value="TreeGrafter"/>
</dbReference>
<dbReference type="PANTHER" id="PTHR21553">
    <property type="entry name" value="ALMS1-RELATED"/>
    <property type="match status" value="1"/>
</dbReference>
<keyword evidence="4" id="KW-1185">Reference proteome</keyword>
<feature type="coiled-coil region" evidence="1">
    <location>
        <begin position="785"/>
        <end position="824"/>
    </location>
</feature>
<feature type="region of interest" description="Disordered" evidence="2">
    <location>
        <begin position="708"/>
        <end position="755"/>
    </location>
</feature>
<feature type="region of interest" description="Disordered" evidence="2">
    <location>
        <begin position="1427"/>
        <end position="1469"/>
    </location>
</feature>
<feature type="region of interest" description="Disordered" evidence="2">
    <location>
        <begin position="953"/>
        <end position="1007"/>
    </location>
</feature>
<feature type="compositionally biased region" description="Low complexity" evidence="2">
    <location>
        <begin position="1379"/>
        <end position="1396"/>
    </location>
</feature>
<feature type="compositionally biased region" description="Basic and acidic residues" evidence="2">
    <location>
        <begin position="109"/>
        <end position="119"/>
    </location>
</feature>
<feature type="compositionally biased region" description="Basic and acidic residues" evidence="2">
    <location>
        <begin position="1773"/>
        <end position="1796"/>
    </location>
</feature>
<feature type="coiled-coil region" evidence="1">
    <location>
        <begin position="215"/>
        <end position="273"/>
    </location>
</feature>
<feature type="compositionally biased region" description="Low complexity" evidence="2">
    <location>
        <begin position="1065"/>
        <end position="1082"/>
    </location>
</feature>
<feature type="region of interest" description="Disordered" evidence="2">
    <location>
        <begin position="137"/>
        <end position="175"/>
    </location>
</feature>
<feature type="region of interest" description="Disordered" evidence="2">
    <location>
        <begin position="1709"/>
        <end position="1815"/>
    </location>
</feature>
<protein>
    <recommendedName>
        <fullName evidence="5">ALMS motif domain-containing protein</fullName>
    </recommendedName>
</protein>
<feature type="region of interest" description="Disordered" evidence="2">
    <location>
        <begin position="625"/>
        <end position="695"/>
    </location>
</feature>
<evidence type="ECO:0008006" key="5">
    <source>
        <dbReference type="Google" id="ProtNLM"/>
    </source>
</evidence>
<accession>A0AAV9SKU5</accession>
<evidence type="ECO:0000313" key="3">
    <source>
        <dbReference type="EMBL" id="KAK5621897.1"/>
    </source>
</evidence>
<feature type="coiled-coil region" evidence="1">
    <location>
        <begin position="483"/>
        <end position="540"/>
    </location>
</feature>
<dbReference type="Proteomes" id="UP001311232">
    <property type="component" value="Unassembled WGS sequence"/>
</dbReference>
<feature type="region of interest" description="Disordered" evidence="2">
    <location>
        <begin position="1260"/>
        <end position="1284"/>
    </location>
</feature>
<feature type="compositionally biased region" description="Pro residues" evidence="2">
    <location>
        <begin position="638"/>
        <end position="647"/>
    </location>
</feature>
<feature type="region of interest" description="Disordered" evidence="2">
    <location>
        <begin position="1586"/>
        <end position="1630"/>
    </location>
</feature>
<feature type="compositionally biased region" description="Basic and acidic residues" evidence="2">
    <location>
        <begin position="1744"/>
        <end position="1763"/>
    </location>
</feature>
<feature type="compositionally biased region" description="Basic and acidic residues" evidence="2">
    <location>
        <begin position="1599"/>
        <end position="1611"/>
    </location>
</feature>
<feature type="compositionally biased region" description="Polar residues" evidence="2">
    <location>
        <begin position="731"/>
        <end position="740"/>
    </location>
</feature>
<feature type="compositionally biased region" description="Polar residues" evidence="2">
    <location>
        <begin position="1547"/>
        <end position="1561"/>
    </location>
</feature>
<feature type="region of interest" description="Disordered" evidence="2">
    <location>
        <begin position="1341"/>
        <end position="1399"/>
    </location>
</feature>
<feature type="compositionally biased region" description="Basic and acidic residues" evidence="2">
    <location>
        <begin position="1435"/>
        <end position="1453"/>
    </location>
</feature>
<dbReference type="GO" id="GO:0005814">
    <property type="term" value="C:centriole"/>
    <property type="evidence" value="ECO:0007669"/>
    <property type="project" value="TreeGrafter"/>
</dbReference>
<feature type="compositionally biased region" description="Basic residues" evidence="2">
    <location>
        <begin position="1797"/>
        <end position="1815"/>
    </location>
</feature>
<proteinExistence type="predicted"/>
<feature type="region of interest" description="Disordered" evidence="2">
    <location>
        <begin position="824"/>
        <end position="845"/>
    </location>
</feature>
<keyword evidence="1" id="KW-0175">Coiled coil</keyword>
<feature type="region of interest" description="Disordered" evidence="2">
    <location>
        <begin position="863"/>
        <end position="888"/>
    </location>
</feature>
<dbReference type="GO" id="GO:0005813">
    <property type="term" value="C:centrosome"/>
    <property type="evidence" value="ECO:0007669"/>
    <property type="project" value="TreeGrafter"/>
</dbReference>
<dbReference type="GO" id="GO:0005829">
    <property type="term" value="C:cytosol"/>
    <property type="evidence" value="ECO:0007669"/>
    <property type="project" value="TreeGrafter"/>
</dbReference>
<feature type="region of interest" description="Disordered" evidence="2">
    <location>
        <begin position="1156"/>
        <end position="1183"/>
    </location>
</feature>
<dbReference type="PANTHER" id="PTHR21553:SF26">
    <property type="entry name" value="ALMS MOTIF DOMAIN-CONTAINING PROTEIN"/>
    <property type="match status" value="1"/>
</dbReference>
<feature type="compositionally biased region" description="Polar residues" evidence="2">
    <location>
        <begin position="971"/>
        <end position="989"/>
    </location>
</feature>
<feature type="region of interest" description="Disordered" evidence="2">
    <location>
        <begin position="1053"/>
        <end position="1134"/>
    </location>
</feature>
<sequence length="1815" mass="202670">MKRKVSKLRLSPNEEARIIREELERRRKLRIQQVREQQREIALQIRQEVEQRRQHELRQLEEQLREDWERQQREKLQTLQSLYQESLQLLGQSHRSAKENEPDPAAAAQREEENHAKAEERYREALKELKIQRIKEQEKQKRSINVRKKALQKEKERSAKVASLPPPIPHPIQDIDSKKPHVVKRSDLNAFAATHYHMPESTVEKELDTVQPDAREEAELEARRLQDLQGEEQRRREEQLEKARLRGRQALRREQLMQDREHLLVELEHMQQTDLLRRRQQVSQMPPQIFQPLFKRQETREDFQREMEFAFEDLCTGERRVKGDLVVQLVPEPLPASSTTSQDLDQELDVTLDENTKSEAENVKEDFEDGVGCSEQERSAEVEALKPPPRRALRKLLDRIRSQRNDWINGSTRIPAEDSPTDFTDLIPERDTSIETGSLTSETDKQALVRIGEPTIPPPIVEPSELQPAAESPLPGVFLSRIQEAEERRKREAELELQKRQQILLLQELEEQKAKLEQMLQEAQQEREHLKAAVSQEALLLQSHVPVQDQVRTGLTCEAVCPAGEGEATRRLREYQRRLLEQNRIHQRSVEVARLRLEEYQRGLRIRHNMAATLLRPPVHPAALVPPCLSDPGSEHPPQAPATPPVPSDAQPKTSVDFAMRDLSASPPASSSSAGSCLPSVESVGRRFSTRRPEVTAQLTDSILQRVTKHLPERLRPSPVTAEPFKLPTAHGSTSTSSPSDLPRPAGPKIPDIVPLDPGLRAVSLISREEDLDWRRRELQEAHRRVIEQREAVALQEKLQEEDRRRAEVELEQMRRQKEMLQALIGTDEQSDPDAPSEGLESEDIRQKRLTLLASLLRAVEESNGGTLSHLEDPEEADDSPEQTQSDRGVGAPLVLSIIPTEPPEPCGFLHPPRTQRPPVTRIRPGFKEMMLEQHELSAIQEVETPVNLSRVTGPEDNFPSHPSDFHLQDGSGSTCDRTLQSPSVSSCGPDSAERPVGSETSSHLPWRERLLSGAGTSPECSDSDSVMKVVTLLCSDSGRGVDFSGPAVLSCKSPSELLSRPAESDGLSSTTISSGSYISTDPEQHGNTGDGPQPVKQNGSGLGEVSSPCAQALRMKESSASSPPGPSVDSVFNDSSIQRIINKYTRELNISLSAADGEGPSLEESGSSGSQQPLVGLSGTRMEDSAGLQGVVLHSAAQSHIPEITTPGLPTLERFSPGALSLNVDLEQDSFRPLHFQLTDQSSCLAPEESQSVLEQLVGQPSANSSMIGPRPGPPASLSSDLSGWDSTLTRMIGSLSQRSGSRWLSPGQDFDAGRITSEPSWLEEFPEEIQMRPLVGELDDSAEQHSGSSETRLLCSGGRTPAAPGVSTESSEPSRLASSHSPSVPHVSPQSQAPQNQPGLVELDSYRAEDSFHPLLPEITHNETADPSMTFHLPERNTLDSSDRNQADAQHDVSTPSVEDDPSPEQLRTEVPNCCRVLEESFSQLVISECLLQESVLILSPTLRTDSCVPSNSGTPVLSTSQAGTSKELKHLVPVGELHAEMKSGQHQNQQDFSASETSEAARERGILDQSQITLLSLTDTTLQDEDMITTDDEEVQDNRGPESIKEDGQEGVQTEGAGSTSLPEEIPDCRRLPASNLVFQWSPIRDLQDVFQQKRQALIQRSNRRVEELKAKRSVCNNEPGSRVLAEGIDPVKADRVQSVTWKVKTTSKLQSRTHDEDKGDAQKKLHQPSQVSGSSPTGSDEVRISSPEQRKRNRSEMHRRTLRLYEQLEEVKQQRAVRSRQEDGAKNRLKAKEFHRKTLQKLRARQTRQGP</sequence>
<evidence type="ECO:0000256" key="2">
    <source>
        <dbReference type="SAM" id="MobiDB-lite"/>
    </source>
</evidence>
<feature type="compositionally biased region" description="Acidic residues" evidence="2">
    <location>
        <begin position="1586"/>
        <end position="1598"/>
    </location>
</feature>
<organism evidence="3 4">
    <name type="scientific">Crenichthys baileyi</name>
    <name type="common">White River springfish</name>
    <dbReference type="NCBI Taxonomy" id="28760"/>
    <lineage>
        <taxon>Eukaryota</taxon>
        <taxon>Metazoa</taxon>
        <taxon>Chordata</taxon>
        <taxon>Craniata</taxon>
        <taxon>Vertebrata</taxon>
        <taxon>Euteleostomi</taxon>
        <taxon>Actinopterygii</taxon>
        <taxon>Neopterygii</taxon>
        <taxon>Teleostei</taxon>
        <taxon>Neoteleostei</taxon>
        <taxon>Acanthomorphata</taxon>
        <taxon>Ovalentaria</taxon>
        <taxon>Atherinomorphae</taxon>
        <taxon>Cyprinodontiformes</taxon>
        <taxon>Goodeidae</taxon>
        <taxon>Crenichthys</taxon>
    </lineage>
</organism>
<feature type="compositionally biased region" description="Low complexity" evidence="2">
    <location>
        <begin position="1158"/>
        <end position="1175"/>
    </location>
</feature>
<gene>
    <name evidence="3" type="ORF">CRENBAI_009155</name>
</gene>
<feature type="region of interest" description="Disordered" evidence="2">
    <location>
        <begin position="1545"/>
        <end position="1565"/>
    </location>
</feature>
<evidence type="ECO:0000256" key="1">
    <source>
        <dbReference type="SAM" id="Coils"/>
    </source>
</evidence>
<comment type="caution">
    <text evidence="3">The sequence shown here is derived from an EMBL/GenBank/DDBJ whole genome shotgun (WGS) entry which is preliminary data.</text>
</comment>
<reference evidence="3 4" key="1">
    <citation type="submission" date="2021-06" db="EMBL/GenBank/DDBJ databases">
        <authorList>
            <person name="Palmer J.M."/>
        </authorList>
    </citation>
    <scope>NUCLEOTIDE SEQUENCE [LARGE SCALE GENOMIC DNA]</scope>
    <source>
        <strain evidence="3 4">MEX-2019</strain>
        <tissue evidence="3">Muscle</tissue>
    </source>
</reference>
<evidence type="ECO:0000313" key="4">
    <source>
        <dbReference type="Proteomes" id="UP001311232"/>
    </source>
</evidence>
<feature type="region of interest" description="Disordered" evidence="2">
    <location>
        <begin position="92"/>
        <end position="119"/>
    </location>
</feature>
<name>A0AAV9SKU5_9TELE</name>
<feature type="compositionally biased region" description="Low complexity" evidence="2">
    <location>
        <begin position="664"/>
        <end position="680"/>
    </location>
</feature>
<dbReference type="EMBL" id="JAHHUM010000290">
    <property type="protein sequence ID" value="KAK5621897.1"/>
    <property type="molecule type" value="Genomic_DNA"/>
</dbReference>